<dbReference type="Pfam" id="PF21366">
    <property type="entry name" value="TRAFD1-XIAF1_ZnF"/>
    <property type="match status" value="1"/>
</dbReference>
<dbReference type="OrthoDB" id="193703at2759"/>
<dbReference type="PANTHER" id="PTHR16295:SF10">
    <property type="entry name" value="EXPRESSED PROTEIN"/>
    <property type="match status" value="1"/>
</dbReference>
<keyword evidence="7" id="KW-1185">Reference proteome</keyword>
<feature type="region of interest" description="Disordered" evidence="4">
    <location>
        <begin position="392"/>
        <end position="431"/>
    </location>
</feature>
<reference evidence="6" key="2">
    <citation type="submission" date="2017-10" db="EMBL/GenBank/DDBJ databases">
        <title>Ladona fulva Genome sequencing and assembly.</title>
        <authorList>
            <person name="Murali S."/>
            <person name="Richards S."/>
            <person name="Bandaranaike D."/>
            <person name="Bellair M."/>
            <person name="Blankenburg K."/>
            <person name="Chao H."/>
            <person name="Dinh H."/>
            <person name="Doddapaneni H."/>
            <person name="Dugan-Rocha S."/>
            <person name="Elkadiri S."/>
            <person name="Gnanaolivu R."/>
            <person name="Hernandez B."/>
            <person name="Skinner E."/>
            <person name="Javaid M."/>
            <person name="Lee S."/>
            <person name="Li M."/>
            <person name="Ming W."/>
            <person name="Munidasa M."/>
            <person name="Muniz J."/>
            <person name="Nguyen L."/>
            <person name="Hughes D."/>
            <person name="Osuji N."/>
            <person name="Pu L.-L."/>
            <person name="Puazo M."/>
            <person name="Qu C."/>
            <person name="Quiroz J."/>
            <person name="Raj R."/>
            <person name="Weissenberger G."/>
            <person name="Xin Y."/>
            <person name="Zou X."/>
            <person name="Han Y."/>
            <person name="Worley K."/>
            <person name="Muzny D."/>
            <person name="Gibbs R."/>
        </authorList>
    </citation>
    <scope>NUCLEOTIDE SEQUENCE</scope>
    <source>
        <strain evidence="6">Sampled in the wild</strain>
    </source>
</reference>
<feature type="compositionally biased region" description="Polar residues" evidence="4">
    <location>
        <begin position="189"/>
        <end position="204"/>
    </location>
</feature>
<evidence type="ECO:0000256" key="1">
    <source>
        <dbReference type="ARBA" id="ARBA00022723"/>
    </source>
</evidence>
<feature type="region of interest" description="Disordered" evidence="4">
    <location>
        <begin position="189"/>
        <end position="209"/>
    </location>
</feature>
<sequence>MEEESNWCANCRREIPAVNFVMHSMHCSRNITLCHLCQEPVPRSEVDEHHNEFHSHKECDLCGEKMDINQLDKHKIDLCPARKVTCSICEIDLPAADIIDHENYCGSRTERCDECGEYVMLKYQKLHLESNHGFLKLDDEPGPTPSWQNNERATANGLDTVSNHLRYQRKIPNSASGIGLLERNPLFMPSSSSKRTNDMPQVNSVPPPHASKSVFKAGLMNPDKVMMNSNPEDNVRNVAALLGDSLHVKRPSSHLQPSSSHLQEDDLVALPCEFCEALVPANQLILHQTACRPDLARFDGKLGAASLHPLPFSEPPSRSETLHKRSVDSHQIRNNLTLPSFSIASNAREGTYSALDETMIPCEFCHKAFSASKLYEHESACEHAWPGEAIHNGPISSMESQQRKKTSLLRRGVPNPIESQSSKESGSQSFHRSLNYEVPPVLGSCRILSKEDFPTNEVRHNNFPKDTKTKPILHKMDVGQTSFDKEEHYTKAARDHITQEMAKQFTALHRQPGFNSGGQSR</sequence>
<evidence type="ECO:0000256" key="3">
    <source>
        <dbReference type="ARBA" id="ARBA00022833"/>
    </source>
</evidence>
<evidence type="ECO:0000313" key="7">
    <source>
        <dbReference type="Proteomes" id="UP000792457"/>
    </source>
</evidence>
<feature type="domain" description="TRAFD1/XAF1 zinc finger" evidence="5">
    <location>
        <begin position="92"/>
        <end position="127"/>
    </location>
</feature>
<gene>
    <name evidence="6" type="ORF">J437_LFUL013399</name>
</gene>
<comment type="caution">
    <text evidence="6">The sequence shown here is derived from an EMBL/GenBank/DDBJ whole genome shotgun (WGS) entry which is preliminary data.</text>
</comment>
<dbReference type="Gene3D" id="3.30.40.10">
    <property type="entry name" value="Zinc/RING finger domain, C3HC4 (zinc finger)"/>
    <property type="match status" value="1"/>
</dbReference>
<protein>
    <recommendedName>
        <fullName evidence="5">TRAFD1/XAF1 zinc finger domain-containing protein</fullName>
    </recommendedName>
</protein>
<organism evidence="6 7">
    <name type="scientific">Ladona fulva</name>
    <name type="common">Scarce chaser dragonfly</name>
    <name type="synonym">Libellula fulva</name>
    <dbReference type="NCBI Taxonomy" id="123851"/>
    <lineage>
        <taxon>Eukaryota</taxon>
        <taxon>Metazoa</taxon>
        <taxon>Ecdysozoa</taxon>
        <taxon>Arthropoda</taxon>
        <taxon>Hexapoda</taxon>
        <taxon>Insecta</taxon>
        <taxon>Pterygota</taxon>
        <taxon>Palaeoptera</taxon>
        <taxon>Odonata</taxon>
        <taxon>Epiprocta</taxon>
        <taxon>Anisoptera</taxon>
        <taxon>Libelluloidea</taxon>
        <taxon>Libellulidae</taxon>
        <taxon>Ladona</taxon>
    </lineage>
</organism>
<dbReference type="InterPro" id="IPR051986">
    <property type="entry name" value="Innate_Immune_Apopt_Reg"/>
</dbReference>
<keyword evidence="1" id="KW-0479">Metal-binding</keyword>
<feature type="compositionally biased region" description="Low complexity" evidence="4">
    <location>
        <begin position="418"/>
        <end position="429"/>
    </location>
</feature>
<dbReference type="InterPro" id="IPR049439">
    <property type="entry name" value="TRAFD1-XIAF1_Znf"/>
</dbReference>
<accession>A0A8K0P4H1</accession>
<dbReference type="GO" id="GO:0008270">
    <property type="term" value="F:zinc ion binding"/>
    <property type="evidence" value="ECO:0007669"/>
    <property type="project" value="UniProtKB-KW"/>
</dbReference>
<evidence type="ECO:0000256" key="2">
    <source>
        <dbReference type="ARBA" id="ARBA00022771"/>
    </source>
</evidence>
<evidence type="ECO:0000259" key="5">
    <source>
        <dbReference type="Pfam" id="PF21366"/>
    </source>
</evidence>
<dbReference type="EMBL" id="KZ308717">
    <property type="protein sequence ID" value="KAG8233406.1"/>
    <property type="molecule type" value="Genomic_DNA"/>
</dbReference>
<dbReference type="GO" id="GO:0005739">
    <property type="term" value="C:mitochondrion"/>
    <property type="evidence" value="ECO:0007669"/>
    <property type="project" value="TreeGrafter"/>
</dbReference>
<evidence type="ECO:0000256" key="4">
    <source>
        <dbReference type="SAM" id="MobiDB-lite"/>
    </source>
</evidence>
<keyword evidence="2" id="KW-0863">Zinc-finger</keyword>
<feature type="region of interest" description="Disordered" evidence="4">
    <location>
        <begin position="309"/>
        <end position="328"/>
    </location>
</feature>
<evidence type="ECO:0000313" key="6">
    <source>
        <dbReference type="EMBL" id="KAG8233406.1"/>
    </source>
</evidence>
<dbReference type="AlphaFoldDB" id="A0A8K0P4H1"/>
<name>A0A8K0P4H1_LADFU</name>
<dbReference type="InterPro" id="IPR013083">
    <property type="entry name" value="Znf_RING/FYVE/PHD"/>
</dbReference>
<proteinExistence type="predicted"/>
<dbReference type="Proteomes" id="UP000792457">
    <property type="component" value="Unassembled WGS sequence"/>
</dbReference>
<dbReference type="PANTHER" id="PTHR16295">
    <property type="entry name" value="TRAF-TYPE ZINC FINGER PROTEIN-RELATED"/>
    <property type="match status" value="1"/>
</dbReference>
<reference evidence="6" key="1">
    <citation type="submission" date="2013-04" db="EMBL/GenBank/DDBJ databases">
        <authorList>
            <person name="Qu J."/>
            <person name="Murali S.C."/>
            <person name="Bandaranaike D."/>
            <person name="Bellair M."/>
            <person name="Blankenburg K."/>
            <person name="Chao H."/>
            <person name="Dinh H."/>
            <person name="Doddapaneni H."/>
            <person name="Downs B."/>
            <person name="Dugan-Rocha S."/>
            <person name="Elkadiri S."/>
            <person name="Gnanaolivu R.D."/>
            <person name="Hernandez B."/>
            <person name="Javaid M."/>
            <person name="Jayaseelan J.C."/>
            <person name="Lee S."/>
            <person name="Li M."/>
            <person name="Ming W."/>
            <person name="Munidasa M."/>
            <person name="Muniz J."/>
            <person name="Nguyen L."/>
            <person name="Ongeri F."/>
            <person name="Osuji N."/>
            <person name="Pu L.-L."/>
            <person name="Puazo M."/>
            <person name="Qu C."/>
            <person name="Quiroz J."/>
            <person name="Raj R."/>
            <person name="Weissenberger G."/>
            <person name="Xin Y."/>
            <person name="Zou X."/>
            <person name="Han Y."/>
            <person name="Richards S."/>
            <person name="Worley K."/>
            <person name="Muzny D."/>
            <person name="Gibbs R."/>
        </authorList>
    </citation>
    <scope>NUCLEOTIDE SEQUENCE</scope>
    <source>
        <strain evidence="6">Sampled in the wild</strain>
    </source>
</reference>
<keyword evidence="3" id="KW-0862">Zinc</keyword>